<dbReference type="Gene3D" id="3.40.630.30">
    <property type="match status" value="1"/>
</dbReference>
<dbReference type="InterPro" id="IPR016181">
    <property type="entry name" value="Acyl_CoA_acyltransferase"/>
</dbReference>
<reference evidence="2 3" key="1">
    <citation type="submission" date="2019-03" db="EMBL/GenBank/DDBJ databases">
        <title>Genomic Encyclopedia of Type Strains, Phase IV (KMG-IV): sequencing the most valuable type-strain genomes for metagenomic binning, comparative biology and taxonomic classification.</title>
        <authorList>
            <person name="Goeker M."/>
        </authorList>
    </citation>
    <scope>NUCLEOTIDE SEQUENCE [LARGE SCALE GENOMIC DNA]</scope>
    <source>
        <strain evidence="2 3">DSM 25488</strain>
    </source>
</reference>
<dbReference type="AlphaFoldDB" id="A0A4R6XUU9"/>
<accession>A0A4R6XUU9</accession>
<dbReference type="OrthoDB" id="9796171at2"/>
<dbReference type="CDD" id="cd04301">
    <property type="entry name" value="NAT_SF"/>
    <property type="match status" value="1"/>
</dbReference>
<evidence type="ECO:0000259" key="1">
    <source>
        <dbReference type="PROSITE" id="PS51186"/>
    </source>
</evidence>
<dbReference type="GO" id="GO:0016747">
    <property type="term" value="F:acyltransferase activity, transferring groups other than amino-acyl groups"/>
    <property type="evidence" value="ECO:0007669"/>
    <property type="project" value="InterPro"/>
</dbReference>
<sequence>MPLKPPSYVLKQFDQINTLDIYQILKLRSAVFVSEQNCAYLDLDDIDQQALHLFQKSDDNHIIAYARILPPALSNGQFTSIGRVVVAQSHRQLKLGRALMEAAIDQAQNLYPDHPIKISAQTYLTRFYQSLGFINTGVYYLEDDIPHQEMVYQTN</sequence>
<proteinExistence type="predicted"/>
<gene>
    <name evidence="2" type="ORF">C8D91_0651</name>
</gene>
<organism evidence="2 3">
    <name type="scientific">Marinicella litoralis</name>
    <dbReference type="NCBI Taxonomy" id="644220"/>
    <lineage>
        <taxon>Bacteria</taxon>
        <taxon>Pseudomonadati</taxon>
        <taxon>Pseudomonadota</taxon>
        <taxon>Gammaproteobacteria</taxon>
        <taxon>Lysobacterales</taxon>
        <taxon>Marinicellaceae</taxon>
        <taxon>Marinicella</taxon>
    </lineage>
</organism>
<dbReference type="InterPro" id="IPR000182">
    <property type="entry name" value="GNAT_dom"/>
</dbReference>
<feature type="domain" description="N-acetyltransferase" evidence="1">
    <location>
        <begin position="11"/>
        <end position="155"/>
    </location>
</feature>
<name>A0A4R6XUU9_9GAMM</name>
<dbReference type="Pfam" id="PF13673">
    <property type="entry name" value="Acetyltransf_10"/>
    <property type="match status" value="1"/>
</dbReference>
<comment type="caution">
    <text evidence="2">The sequence shown here is derived from an EMBL/GenBank/DDBJ whole genome shotgun (WGS) entry which is preliminary data.</text>
</comment>
<evidence type="ECO:0000313" key="3">
    <source>
        <dbReference type="Proteomes" id="UP000295724"/>
    </source>
</evidence>
<dbReference type="RefSeq" id="WP_099017603.1">
    <property type="nucleotide sequence ID" value="NZ_NIHB01000001.1"/>
</dbReference>
<dbReference type="Proteomes" id="UP000295724">
    <property type="component" value="Unassembled WGS sequence"/>
</dbReference>
<dbReference type="SUPFAM" id="SSF55729">
    <property type="entry name" value="Acyl-CoA N-acyltransferases (Nat)"/>
    <property type="match status" value="1"/>
</dbReference>
<keyword evidence="3" id="KW-1185">Reference proteome</keyword>
<dbReference type="EMBL" id="SNZB01000001">
    <property type="protein sequence ID" value="TDR23785.1"/>
    <property type="molecule type" value="Genomic_DNA"/>
</dbReference>
<protein>
    <submittedName>
        <fullName evidence="2">ElaA protein</fullName>
    </submittedName>
</protein>
<evidence type="ECO:0000313" key="2">
    <source>
        <dbReference type="EMBL" id="TDR23785.1"/>
    </source>
</evidence>
<dbReference type="PROSITE" id="PS51186">
    <property type="entry name" value="GNAT"/>
    <property type="match status" value="1"/>
</dbReference>